<dbReference type="NCBIfam" id="TIGR02464">
    <property type="entry name" value="ribofla_fusion"/>
    <property type="match status" value="1"/>
</dbReference>
<evidence type="ECO:0000256" key="1">
    <source>
        <dbReference type="ARBA" id="ARBA00000022"/>
    </source>
</evidence>
<organism evidence="4 5">
    <name type="scientific">Fibrobacter succinogenes (strain ATCC 19169 / S85)</name>
    <dbReference type="NCBI Taxonomy" id="59374"/>
    <lineage>
        <taxon>Bacteria</taxon>
        <taxon>Pseudomonadati</taxon>
        <taxon>Fibrobacterota</taxon>
        <taxon>Fibrobacteria</taxon>
        <taxon>Fibrobacterales</taxon>
        <taxon>Fibrobacteraceae</taxon>
        <taxon>Fibrobacter</taxon>
    </lineage>
</organism>
<dbReference type="InterPro" id="IPR012816">
    <property type="entry name" value="NADAR"/>
</dbReference>
<dbReference type="Gene3D" id="1.10.357.40">
    <property type="entry name" value="YbiA-like"/>
    <property type="match status" value="1"/>
</dbReference>
<dbReference type="STRING" id="59374.FSU_1828"/>
<evidence type="ECO:0000313" key="5">
    <source>
        <dbReference type="Proteomes" id="UP000000517"/>
    </source>
</evidence>
<dbReference type="OrthoDB" id="67297at2"/>
<name>D9SB80_FIBSS</name>
<accession>D9SB80</accession>
<dbReference type="PATRIC" id="fig|59374.8.peg.1760"/>
<reference evidence="5" key="1">
    <citation type="submission" date="2010-08" db="EMBL/GenBank/DDBJ databases">
        <title>Complete sequence of Fibrobacter succinogenes subsp. succinogenes S85.</title>
        <authorList>
            <person name="Durkin A.S."/>
            <person name="Nelson K.E."/>
            <person name="Morrison M."/>
            <person name="Forsberg C.W."/>
            <person name="Wilson D.B."/>
            <person name="Russell J.B."/>
            <person name="Cann I.K.O."/>
            <person name="Mackie R.I."/>
            <person name="White B.A."/>
        </authorList>
    </citation>
    <scope>NUCLEOTIDE SEQUENCE [LARGE SCALE GENOMIC DNA]</scope>
    <source>
        <strain evidence="5">ATCC 19169 / S85</strain>
    </source>
</reference>
<sequence>MPIKVTDKHVFFYHEWLSNFWNAPFEYKGRTFFCNEQAFMWEKAVLFGDKVMEEKILVASTPQEAKRLGRKVTPFDKEKWDSVRYQVMLDINYAKYSQVEDCKNRLLDPEFDGHAFVEASPRDRIWGIGLSVTNPNIDDPANWRGAISLERSSPRFATGWSRKRILRSPTVHFPIFSKQII</sequence>
<dbReference type="eggNOG" id="COG3236">
    <property type="taxonomic scope" value="Bacteria"/>
</dbReference>
<evidence type="ECO:0000259" key="3">
    <source>
        <dbReference type="Pfam" id="PF08719"/>
    </source>
</evidence>
<dbReference type="AlphaFoldDB" id="D9SB80"/>
<dbReference type="InterPro" id="IPR037238">
    <property type="entry name" value="YbiA-like_sf"/>
</dbReference>
<protein>
    <recommendedName>
        <fullName evidence="3">NADAR domain-containing protein</fullName>
    </recommendedName>
</protein>
<dbReference type="HOGENOM" id="CLU_084247_1_1_0"/>
<comment type="catalytic activity">
    <reaction evidence="1">
        <text>5-amino-6-(5-phospho-D-ribosylamino)uracil + H2O = 5,6-diaminouracil + D-ribose 5-phosphate</text>
        <dbReference type="Rhea" id="RHEA:55020"/>
        <dbReference type="ChEBI" id="CHEBI:15377"/>
        <dbReference type="ChEBI" id="CHEBI:46252"/>
        <dbReference type="ChEBI" id="CHEBI:58453"/>
        <dbReference type="ChEBI" id="CHEBI:78346"/>
    </reaction>
</comment>
<dbReference type="RefSeq" id="WP_014546062.1">
    <property type="nucleotide sequence ID" value="NC_017448.1"/>
</dbReference>
<feature type="domain" description="NADAR" evidence="3">
    <location>
        <begin position="14"/>
        <end position="146"/>
    </location>
</feature>
<dbReference type="Pfam" id="PF08719">
    <property type="entry name" value="NADAR"/>
    <property type="match status" value="1"/>
</dbReference>
<evidence type="ECO:0000313" key="4">
    <source>
        <dbReference type="EMBL" id="ADL24644.1"/>
    </source>
</evidence>
<gene>
    <name evidence="4" type="ordered locus">FSU_1828</name>
</gene>
<dbReference type="CDD" id="cd15457">
    <property type="entry name" value="NADAR"/>
    <property type="match status" value="1"/>
</dbReference>
<dbReference type="SUPFAM" id="SSF143990">
    <property type="entry name" value="YbiA-like"/>
    <property type="match status" value="1"/>
</dbReference>
<proteinExistence type="predicted"/>
<dbReference type="KEGG" id="fsc:FSU_1828"/>
<dbReference type="EMBL" id="CP002158">
    <property type="protein sequence ID" value="ADL24644.1"/>
    <property type="molecule type" value="Genomic_DNA"/>
</dbReference>
<evidence type="ECO:0000256" key="2">
    <source>
        <dbReference type="ARBA" id="ARBA00000751"/>
    </source>
</evidence>
<dbReference type="Proteomes" id="UP000000517">
    <property type="component" value="Chromosome"/>
</dbReference>
<comment type="catalytic activity">
    <reaction evidence="2">
        <text>2,5-diamino-6-hydroxy-4-(5-phosphoribosylamino)-pyrimidine + H2O = 2,5,6-triamino-4-hydroxypyrimidine + D-ribose 5-phosphate</text>
        <dbReference type="Rhea" id="RHEA:23436"/>
        <dbReference type="ChEBI" id="CHEBI:15377"/>
        <dbReference type="ChEBI" id="CHEBI:58614"/>
        <dbReference type="ChEBI" id="CHEBI:78346"/>
        <dbReference type="ChEBI" id="CHEBI:137796"/>
    </reaction>
</comment>